<evidence type="ECO:0000256" key="2">
    <source>
        <dbReference type="ARBA" id="ARBA00022723"/>
    </source>
</evidence>
<dbReference type="HAMAP" id="MF_01281">
    <property type="entry name" value="MTA_SAH_deamin"/>
    <property type="match status" value="1"/>
</dbReference>
<dbReference type="EC" id="3.5.4.28" evidence="5"/>
<dbReference type="EMBL" id="SJZB01000015">
    <property type="protein sequence ID" value="TCJ17002.1"/>
    <property type="molecule type" value="Genomic_DNA"/>
</dbReference>
<comment type="caution">
    <text evidence="5">Lacks conserved residue(s) required for the propagation of feature annotation.</text>
</comment>
<name>A0A4V2NWE1_9PROT</name>
<dbReference type="RefSeq" id="WP_131445135.1">
    <property type="nucleotide sequence ID" value="NZ_SJZB01000015.1"/>
</dbReference>
<evidence type="ECO:0000256" key="1">
    <source>
        <dbReference type="ARBA" id="ARBA00006745"/>
    </source>
</evidence>
<feature type="binding site" evidence="5">
    <location>
        <position position="101"/>
    </location>
    <ligand>
        <name>substrate</name>
    </ligand>
</feature>
<feature type="domain" description="Amidohydrolase-related" evidence="6">
    <location>
        <begin position="63"/>
        <end position="413"/>
    </location>
</feature>
<dbReference type="SUPFAM" id="SSF51556">
    <property type="entry name" value="Metallo-dependent hydrolases"/>
    <property type="match status" value="1"/>
</dbReference>
<evidence type="ECO:0000259" key="6">
    <source>
        <dbReference type="Pfam" id="PF01979"/>
    </source>
</evidence>
<reference evidence="7 8" key="1">
    <citation type="submission" date="2019-03" db="EMBL/GenBank/DDBJ databases">
        <title>Genome sequence of Thiobacillaceae bacterium LSR1, a sulfur-oxidizing bacterium isolated from freshwater sediment.</title>
        <authorList>
            <person name="Li S."/>
        </authorList>
    </citation>
    <scope>NUCLEOTIDE SEQUENCE [LARGE SCALE GENOMIC DNA]</scope>
    <source>
        <strain evidence="7 8">LSR1</strain>
    </source>
</reference>
<feature type="binding site" evidence="5">
    <location>
        <position position="224"/>
    </location>
    <ligand>
        <name>substrate</name>
    </ligand>
</feature>
<dbReference type="InterPro" id="IPR023512">
    <property type="entry name" value="Deaminase_MtaD/DadD"/>
</dbReference>
<keyword evidence="3 5" id="KW-0378">Hydrolase</keyword>
<protein>
    <recommendedName>
        <fullName evidence="5">5-methylthioadenosine/S-adenosylhomocysteine deaminase</fullName>
        <shortName evidence="5">MTA/SAH deaminase</shortName>
        <ecNumber evidence="5">3.5.4.28</ecNumber>
        <ecNumber evidence="5">3.5.4.31</ecNumber>
    </recommendedName>
</protein>
<dbReference type="GO" id="GO:0090614">
    <property type="term" value="F:5'-methylthioadenosine deaminase activity"/>
    <property type="evidence" value="ECO:0007669"/>
    <property type="project" value="UniProtKB-UniRule"/>
</dbReference>
<feature type="binding site" evidence="5">
    <location>
        <position position="221"/>
    </location>
    <ligand>
        <name>Zn(2+)</name>
        <dbReference type="ChEBI" id="CHEBI:29105"/>
    </ligand>
</feature>
<dbReference type="InterPro" id="IPR050287">
    <property type="entry name" value="MTA/SAH_deaminase"/>
</dbReference>
<organism evidence="7 8">
    <name type="scientific">Parasulfuritortus cantonensis</name>
    <dbReference type="NCBI Taxonomy" id="2528202"/>
    <lineage>
        <taxon>Bacteria</taxon>
        <taxon>Pseudomonadati</taxon>
        <taxon>Pseudomonadota</taxon>
        <taxon>Betaproteobacteria</taxon>
        <taxon>Nitrosomonadales</taxon>
        <taxon>Thiobacillaceae</taxon>
        <taxon>Parasulfuritortus</taxon>
    </lineage>
</organism>
<dbReference type="Proteomes" id="UP000295443">
    <property type="component" value="Unassembled WGS sequence"/>
</dbReference>
<dbReference type="Gene3D" id="3.20.20.140">
    <property type="entry name" value="Metal-dependent hydrolases"/>
    <property type="match status" value="1"/>
</dbReference>
<comment type="catalytic activity">
    <reaction evidence="5">
        <text>S-methyl-5'-thioadenosine + H2O + H(+) = S-methyl-5'-thioinosine + NH4(+)</text>
        <dbReference type="Rhea" id="RHEA:25025"/>
        <dbReference type="ChEBI" id="CHEBI:15377"/>
        <dbReference type="ChEBI" id="CHEBI:15378"/>
        <dbReference type="ChEBI" id="CHEBI:17509"/>
        <dbReference type="ChEBI" id="CHEBI:28938"/>
        <dbReference type="ChEBI" id="CHEBI:48595"/>
        <dbReference type="EC" id="3.5.4.31"/>
    </reaction>
</comment>
<evidence type="ECO:0000256" key="3">
    <source>
        <dbReference type="ARBA" id="ARBA00022801"/>
    </source>
</evidence>
<dbReference type="InterPro" id="IPR006680">
    <property type="entry name" value="Amidohydro-rel"/>
</dbReference>
<comment type="function">
    <text evidence="5">Catalyzes the deamination of 5-methylthioadenosine and S-adenosyl-L-homocysteine into 5-methylthioinosine and S-inosyl-L-homocysteine, respectively. Is also able to deaminate adenosine.</text>
</comment>
<accession>A0A4V2NWE1</accession>
<dbReference type="GO" id="GO:0046872">
    <property type="term" value="F:metal ion binding"/>
    <property type="evidence" value="ECO:0007669"/>
    <property type="project" value="UniProtKB-KW"/>
</dbReference>
<keyword evidence="4 5" id="KW-0862">Zinc</keyword>
<dbReference type="CDD" id="cd01298">
    <property type="entry name" value="ATZ_TRZ_like"/>
    <property type="match status" value="1"/>
</dbReference>
<dbReference type="GO" id="GO:0050270">
    <property type="term" value="F:S-adenosylhomocysteine deaminase activity"/>
    <property type="evidence" value="ECO:0007669"/>
    <property type="project" value="UniProtKB-UniRule"/>
</dbReference>
<gene>
    <name evidence="5" type="primary">mtaD</name>
    <name evidence="7" type="ORF">EZJ19_04680</name>
</gene>
<evidence type="ECO:0000256" key="5">
    <source>
        <dbReference type="HAMAP-Rule" id="MF_01281"/>
    </source>
</evidence>
<dbReference type="NCBIfam" id="NF006549">
    <property type="entry name" value="PRK09045.1"/>
    <property type="match status" value="1"/>
</dbReference>
<evidence type="ECO:0000313" key="7">
    <source>
        <dbReference type="EMBL" id="TCJ17002.1"/>
    </source>
</evidence>
<dbReference type="PANTHER" id="PTHR43794">
    <property type="entry name" value="AMINOHYDROLASE SSNA-RELATED"/>
    <property type="match status" value="1"/>
</dbReference>
<comment type="caution">
    <text evidence="7">The sequence shown here is derived from an EMBL/GenBank/DDBJ whole genome shotgun (WGS) entry which is preliminary data.</text>
</comment>
<keyword evidence="2 5" id="KW-0479">Metal-binding</keyword>
<dbReference type="FunFam" id="3.20.20.140:FF:000014">
    <property type="entry name" value="5-methylthioadenosine/S-adenosylhomocysteine deaminase"/>
    <property type="match status" value="1"/>
</dbReference>
<feature type="binding site" evidence="5">
    <location>
        <position position="72"/>
    </location>
    <ligand>
        <name>Zn(2+)</name>
        <dbReference type="ChEBI" id="CHEBI:29105"/>
    </ligand>
</feature>
<dbReference type="AlphaFoldDB" id="A0A4V2NWE1"/>
<feature type="binding site" evidence="5">
    <location>
        <position position="74"/>
    </location>
    <ligand>
        <name>Zn(2+)</name>
        <dbReference type="ChEBI" id="CHEBI:29105"/>
    </ligand>
</feature>
<keyword evidence="8" id="KW-1185">Reference proteome</keyword>
<sequence length="441" mass="48080">MRNQTVVDLRIDADWVIPVEPAGKVFAQHSVIVGEGRIQDILPSHEADVRYLFRERLRLPGHVLMPGLVNLHTHAAMTLLRGFADDLPLMTWLNDHIWPAEGRWMSHGFVMDGSRLACVEMLKGGVTCFNDMYFFPDATIEAALEAKMRVAAGIIVIDFPSAWAADPDGYLLKGMEVRDAYRHQPLVSFCLAPHAPYSCADKTLEKVQTYAAQLDLPIHMHVHETHDEIHKSLETHKVRPLERLHGLGLLGPQFVAVHAVHLTNEEIVLLAEQGCHVAHCPTSNLKLANGVAPKARLLDAGVNVGVGTDGAASNNRLDVFEETRLAALLAKGVSGRADAVPAPAALAMATLNGARALGLDSEIGSLVPGKQADIVAVDLSGAAMQPCYDPISQLVYCAGREQVRHVWVAGEMVVKDGRCLSLDEAHLVRHAHQWRERIAAG</sequence>
<dbReference type="Pfam" id="PF01979">
    <property type="entry name" value="Amidohydro_1"/>
    <property type="match status" value="1"/>
</dbReference>
<evidence type="ECO:0000256" key="4">
    <source>
        <dbReference type="ARBA" id="ARBA00022833"/>
    </source>
</evidence>
<evidence type="ECO:0000313" key="8">
    <source>
        <dbReference type="Proteomes" id="UP000295443"/>
    </source>
</evidence>
<feature type="binding site" evidence="5">
    <location>
        <position position="194"/>
    </location>
    <ligand>
        <name>substrate</name>
    </ligand>
</feature>
<comment type="similarity">
    <text evidence="1">Belongs to the metallo-dependent hydrolases superfamily. ATZ/TRZ family.</text>
</comment>
<dbReference type="PANTHER" id="PTHR43794:SF11">
    <property type="entry name" value="AMIDOHYDROLASE-RELATED DOMAIN-CONTAINING PROTEIN"/>
    <property type="match status" value="1"/>
</dbReference>
<proteinExistence type="inferred from homology"/>
<dbReference type="EC" id="3.5.4.31" evidence="5"/>
<feature type="binding site" evidence="5">
    <location>
        <position position="309"/>
    </location>
    <ligand>
        <name>Zn(2+)</name>
        <dbReference type="ChEBI" id="CHEBI:29105"/>
    </ligand>
</feature>
<dbReference type="SUPFAM" id="SSF51338">
    <property type="entry name" value="Composite domain of metallo-dependent hydrolases"/>
    <property type="match status" value="1"/>
</dbReference>
<feature type="binding site" evidence="5">
    <location>
        <position position="309"/>
    </location>
    <ligand>
        <name>substrate</name>
    </ligand>
</feature>
<comment type="similarity">
    <text evidence="5">Belongs to the metallo-dependent hydrolases superfamily. MTA/SAH deaminase family.</text>
</comment>
<dbReference type="OrthoDB" id="9807210at2"/>
<dbReference type="InterPro" id="IPR011059">
    <property type="entry name" value="Metal-dep_hydrolase_composite"/>
</dbReference>
<comment type="cofactor">
    <cofactor evidence="5">
        <name>Zn(2+)</name>
        <dbReference type="ChEBI" id="CHEBI:29105"/>
    </cofactor>
    <text evidence="5">Binds 1 zinc ion per subunit.</text>
</comment>
<dbReference type="Gene3D" id="2.30.40.10">
    <property type="entry name" value="Urease, subunit C, domain 1"/>
    <property type="match status" value="1"/>
</dbReference>
<comment type="catalytic activity">
    <reaction evidence="5">
        <text>S-adenosyl-L-homocysteine + H2O + H(+) = S-inosyl-L-homocysteine + NH4(+)</text>
        <dbReference type="Rhea" id="RHEA:20716"/>
        <dbReference type="ChEBI" id="CHEBI:15377"/>
        <dbReference type="ChEBI" id="CHEBI:15378"/>
        <dbReference type="ChEBI" id="CHEBI:28938"/>
        <dbReference type="ChEBI" id="CHEBI:57856"/>
        <dbReference type="ChEBI" id="CHEBI:57985"/>
        <dbReference type="EC" id="3.5.4.28"/>
    </reaction>
</comment>
<dbReference type="InterPro" id="IPR032466">
    <property type="entry name" value="Metal_Hydrolase"/>
</dbReference>